<sequence>MQPIQLGRMRIHKVHEMDSPVPLLGQLPGVTGADMKRLLTWYDQPDEVNADPETSLMTFSVHSWVIEIDGRTVLIDTCDGNDKHRLIPEVSNLNTDYLGNLRRAGFEPGDIDLVMCTHLHFDHVGWNTRLENGKWVPTFENARYLFGKRDYEYFKTQPESEIVHLEAFLDSIVPIMEAGKGELVDEDHVALGEIADGVWMEPAFGHSPGCCTISAQAGGAPALFWGDVIHHPVQLIRHDLPFAFDTDGVMASKTRKRTMERAADDDLLCFPAHFRRTSAGRVLRDGDAFKYEWLPG</sequence>
<dbReference type="GO" id="GO:0016787">
    <property type="term" value="F:hydrolase activity"/>
    <property type="evidence" value="ECO:0007669"/>
    <property type="project" value="UniProtKB-KW"/>
</dbReference>
<dbReference type="InterPro" id="IPR051013">
    <property type="entry name" value="MBL_superfamily_lactonases"/>
</dbReference>
<evidence type="ECO:0000256" key="4">
    <source>
        <dbReference type="ARBA" id="ARBA00022833"/>
    </source>
</evidence>
<dbReference type="InterPro" id="IPR036866">
    <property type="entry name" value="RibonucZ/Hydroxyglut_hydro"/>
</dbReference>
<dbReference type="Pfam" id="PF00753">
    <property type="entry name" value="Lactamase_B"/>
    <property type="match status" value="1"/>
</dbReference>
<dbReference type="OrthoDB" id="9773738at2"/>
<evidence type="ECO:0000256" key="1">
    <source>
        <dbReference type="ARBA" id="ARBA00007749"/>
    </source>
</evidence>
<evidence type="ECO:0000256" key="3">
    <source>
        <dbReference type="ARBA" id="ARBA00022801"/>
    </source>
</evidence>
<dbReference type="SMART" id="SM00849">
    <property type="entry name" value="Lactamase_B"/>
    <property type="match status" value="1"/>
</dbReference>
<proteinExistence type="inferred from homology"/>
<dbReference type="CDD" id="cd16277">
    <property type="entry name" value="metallo-hydrolase-like_MBL-fold"/>
    <property type="match status" value="1"/>
</dbReference>
<dbReference type="InterPro" id="IPR001279">
    <property type="entry name" value="Metallo-B-lactamas"/>
</dbReference>
<organism evidence="6 7">
    <name type="scientific">Croceibacterium salegens</name>
    <dbReference type="NCBI Taxonomy" id="1737568"/>
    <lineage>
        <taxon>Bacteria</taxon>
        <taxon>Pseudomonadati</taxon>
        <taxon>Pseudomonadota</taxon>
        <taxon>Alphaproteobacteria</taxon>
        <taxon>Sphingomonadales</taxon>
        <taxon>Erythrobacteraceae</taxon>
        <taxon>Croceibacterium</taxon>
    </lineage>
</organism>
<keyword evidence="7" id="KW-1185">Reference proteome</keyword>
<dbReference type="Proteomes" id="UP000433652">
    <property type="component" value="Unassembled WGS sequence"/>
</dbReference>
<dbReference type="SUPFAM" id="SSF56281">
    <property type="entry name" value="Metallo-hydrolase/oxidoreductase"/>
    <property type="match status" value="1"/>
</dbReference>
<dbReference type="RefSeq" id="WP_159794446.1">
    <property type="nucleotide sequence ID" value="NZ_WTYM01000038.1"/>
</dbReference>
<gene>
    <name evidence="6" type="ORF">GRI89_09275</name>
</gene>
<protein>
    <submittedName>
        <fullName evidence="6">MBL fold metallo-hydrolase</fullName>
    </submittedName>
</protein>
<evidence type="ECO:0000313" key="6">
    <source>
        <dbReference type="EMBL" id="MXO59729.1"/>
    </source>
</evidence>
<accession>A0A6I4SWK9</accession>
<dbReference type="AlphaFoldDB" id="A0A6I4SWK9"/>
<evidence type="ECO:0000256" key="2">
    <source>
        <dbReference type="ARBA" id="ARBA00022723"/>
    </source>
</evidence>
<dbReference type="PANTHER" id="PTHR42978:SF6">
    <property type="entry name" value="QUORUM-QUENCHING LACTONASE YTNP-RELATED"/>
    <property type="match status" value="1"/>
</dbReference>
<dbReference type="Gene3D" id="3.60.15.10">
    <property type="entry name" value="Ribonuclease Z/Hydroxyacylglutathione hydrolase-like"/>
    <property type="match status" value="1"/>
</dbReference>
<keyword evidence="2" id="KW-0479">Metal-binding</keyword>
<comment type="caution">
    <text evidence="6">The sequence shown here is derived from an EMBL/GenBank/DDBJ whole genome shotgun (WGS) entry which is preliminary data.</text>
</comment>
<dbReference type="GO" id="GO:0046872">
    <property type="term" value="F:metal ion binding"/>
    <property type="evidence" value="ECO:0007669"/>
    <property type="project" value="UniProtKB-KW"/>
</dbReference>
<dbReference type="EMBL" id="WTYM01000038">
    <property type="protein sequence ID" value="MXO59729.1"/>
    <property type="molecule type" value="Genomic_DNA"/>
</dbReference>
<comment type="similarity">
    <text evidence="1">Belongs to the metallo-beta-lactamase superfamily.</text>
</comment>
<keyword evidence="4" id="KW-0862">Zinc</keyword>
<dbReference type="PANTHER" id="PTHR42978">
    <property type="entry name" value="QUORUM-QUENCHING LACTONASE YTNP-RELATED-RELATED"/>
    <property type="match status" value="1"/>
</dbReference>
<feature type="domain" description="Metallo-beta-lactamase" evidence="5">
    <location>
        <begin position="60"/>
        <end position="273"/>
    </location>
</feature>
<evidence type="ECO:0000313" key="7">
    <source>
        <dbReference type="Proteomes" id="UP000433652"/>
    </source>
</evidence>
<keyword evidence="3 6" id="KW-0378">Hydrolase</keyword>
<reference evidence="6 7" key="1">
    <citation type="submission" date="2019-12" db="EMBL/GenBank/DDBJ databases">
        <title>Genomic-based taxomic classification of the family Erythrobacteraceae.</title>
        <authorList>
            <person name="Xu L."/>
        </authorList>
    </citation>
    <scope>NUCLEOTIDE SEQUENCE [LARGE SCALE GENOMIC DNA]</scope>
    <source>
        <strain evidence="6 7">MCCC 1K01500</strain>
    </source>
</reference>
<evidence type="ECO:0000259" key="5">
    <source>
        <dbReference type="SMART" id="SM00849"/>
    </source>
</evidence>
<name>A0A6I4SWK9_9SPHN</name>